<dbReference type="EMBL" id="CAJVPQ010019672">
    <property type="protein sequence ID" value="CAG8754461.1"/>
    <property type="molecule type" value="Genomic_DNA"/>
</dbReference>
<evidence type="ECO:0000256" key="1">
    <source>
        <dbReference type="SAM" id="MobiDB-lite"/>
    </source>
</evidence>
<proteinExistence type="predicted"/>
<accession>A0A9N9IWF4</accession>
<feature type="compositionally biased region" description="Polar residues" evidence="1">
    <location>
        <begin position="38"/>
        <end position="48"/>
    </location>
</feature>
<dbReference type="AlphaFoldDB" id="A0A9N9IWF4"/>
<name>A0A9N9IWF4_9GLOM</name>
<feature type="non-terminal residue" evidence="2">
    <location>
        <position position="111"/>
    </location>
</feature>
<protein>
    <submittedName>
        <fullName evidence="2">7198_t:CDS:1</fullName>
    </submittedName>
</protein>
<sequence>LCLQKARNENKQQRERELAIQKRKEEAENRKKHARPSPSVNISSASQDSVEEKHLMDNLLESLRDGVDLDSRSRRRRGGKEKRLGRNMSIALKAENILNRLKEDTPPIPDT</sequence>
<evidence type="ECO:0000313" key="2">
    <source>
        <dbReference type="EMBL" id="CAG8754461.1"/>
    </source>
</evidence>
<dbReference type="Proteomes" id="UP000789570">
    <property type="component" value="Unassembled WGS sequence"/>
</dbReference>
<evidence type="ECO:0000313" key="3">
    <source>
        <dbReference type="Proteomes" id="UP000789570"/>
    </source>
</evidence>
<feature type="region of interest" description="Disordered" evidence="1">
    <location>
        <begin position="23"/>
        <end position="87"/>
    </location>
</feature>
<gene>
    <name evidence="2" type="ORF">FCALED_LOCUS16511</name>
</gene>
<organism evidence="2 3">
    <name type="scientific">Funneliformis caledonium</name>
    <dbReference type="NCBI Taxonomy" id="1117310"/>
    <lineage>
        <taxon>Eukaryota</taxon>
        <taxon>Fungi</taxon>
        <taxon>Fungi incertae sedis</taxon>
        <taxon>Mucoromycota</taxon>
        <taxon>Glomeromycotina</taxon>
        <taxon>Glomeromycetes</taxon>
        <taxon>Glomerales</taxon>
        <taxon>Glomeraceae</taxon>
        <taxon>Funneliformis</taxon>
    </lineage>
</organism>
<feature type="compositionally biased region" description="Basic residues" evidence="1">
    <location>
        <begin position="73"/>
        <end position="85"/>
    </location>
</feature>
<reference evidence="2" key="1">
    <citation type="submission" date="2021-06" db="EMBL/GenBank/DDBJ databases">
        <authorList>
            <person name="Kallberg Y."/>
            <person name="Tangrot J."/>
            <person name="Rosling A."/>
        </authorList>
    </citation>
    <scope>NUCLEOTIDE SEQUENCE</scope>
    <source>
        <strain evidence="2">UK204</strain>
    </source>
</reference>
<comment type="caution">
    <text evidence="2">The sequence shown here is derived from an EMBL/GenBank/DDBJ whole genome shotgun (WGS) entry which is preliminary data.</text>
</comment>
<keyword evidence="3" id="KW-1185">Reference proteome</keyword>
<feature type="compositionally biased region" description="Basic and acidic residues" evidence="1">
    <location>
        <begin position="50"/>
        <end position="72"/>
    </location>
</feature>